<sequence>MDLEKMYNNETNNFVLSDTDDIYNFVSEHEEEIIDLFKRGAYTKSFNGYQRCIKDFCMYNDIHLNFENVTIKDLIYEIDWSEADAELTECVDKLEDVFESISEFINNYRSEKVFSNADVKTMLENWSGILEKLASTLY</sequence>
<comment type="caution">
    <text evidence="1">The sequence shown here is derived from an EMBL/GenBank/DDBJ whole genome shotgun (WGS) entry which is preliminary data.</text>
</comment>
<name>A0A1V5ZJV7_9BACT</name>
<dbReference type="EMBL" id="MWDB01000043">
    <property type="protein sequence ID" value="OQB40459.1"/>
    <property type="molecule type" value="Genomic_DNA"/>
</dbReference>
<protein>
    <submittedName>
        <fullName evidence="1">Uncharacterized protein</fullName>
    </submittedName>
</protein>
<reference evidence="1" key="1">
    <citation type="submission" date="2017-02" db="EMBL/GenBank/DDBJ databases">
        <title>Delving into the versatile metabolic prowess of the omnipresent phylum Bacteroidetes.</title>
        <authorList>
            <person name="Nobu M.K."/>
            <person name="Mei R."/>
            <person name="Narihiro T."/>
            <person name="Kuroda K."/>
            <person name="Liu W.-T."/>
        </authorList>
    </citation>
    <scope>NUCLEOTIDE SEQUENCE</scope>
    <source>
        <strain evidence="1">ADurb.Bin160</strain>
    </source>
</reference>
<gene>
    <name evidence="1" type="ORF">BWY04_01332</name>
</gene>
<proteinExistence type="predicted"/>
<dbReference type="AlphaFoldDB" id="A0A1V5ZJV7"/>
<accession>A0A1V5ZJV7</accession>
<evidence type="ECO:0000313" key="1">
    <source>
        <dbReference type="EMBL" id="OQB40459.1"/>
    </source>
</evidence>
<dbReference type="Proteomes" id="UP000485621">
    <property type="component" value="Unassembled WGS sequence"/>
</dbReference>
<organism evidence="1">
    <name type="scientific">candidate division CPR1 bacterium ADurb.Bin160</name>
    <dbReference type="NCBI Taxonomy" id="1852826"/>
    <lineage>
        <taxon>Bacteria</taxon>
        <taxon>candidate division CPR1</taxon>
    </lineage>
</organism>